<comment type="caution">
    <text evidence="6">The sequence shown here is derived from an EMBL/GenBank/DDBJ whole genome shotgun (WGS) entry which is preliminary data.</text>
</comment>
<dbReference type="SUPFAM" id="SSF52833">
    <property type="entry name" value="Thioredoxin-like"/>
    <property type="match status" value="1"/>
</dbReference>
<keyword evidence="2" id="KW-0201">Cytochrome c-type biogenesis</keyword>
<dbReference type="InterPro" id="IPR017937">
    <property type="entry name" value="Thioredoxin_CS"/>
</dbReference>
<keyword evidence="4" id="KW-0812">Transmembrane</keyword>
<dbReference type="PROSITE" id="PS51352">
    <property type="entry name" value="THIOREDOXIN_2"/>
    <property type="match status" value="1"/>
</dbReference>
<proteinExistence type="predicted"/>
<comment type="subcellular location">
    <subcellularLocation>
        <location evidence="1">Cell envelope</location>
    </subcellularLocation>
</comment>
<reference evidence="7" key="1">
    <citation type="journal article" date="2019" name="Int. J. Syst. Evol. Microbiol.">
        <title>The Global Catalogue of Microorganisms (GCM) 10K type strain sequencing project: providing services to taxonomists for standard genome sequencing and annotation.</title>
        <authorList>
            <consortium name="The Broad Institute Genomics Platform"/>
            <consortium name="The Broad Institute Genome Sequencing Center for Infectious Disease"/>
            <person name="Wu L."/>
            <person name="Ma J."/>
        </authorList>
    </citation>
    <scope>NUCLEOTIDE SEQUENCE [LARGE SCALE GENOMIC DNA]</scope>
    <source>
        <strain evidence="7">CCUG 57401</strain>
    </source>
</reference>
<dbReference type="InterPro" id="IPR036249">
    <property type="entry name" value="Thioredoxin-like_sf"/>
</dbReference>
<dbReference type="NCBIfam" id="TIGR01409">
    <property type="entry name" value="TAT_signal_seq"/>
    <property type="match status" value="1"/>
</dbReference>
<dbReference type="RefSeq" id="WP_376850770.1">
    <property type="nucleotide sequence ID" value="NZ_JBHSMF010000009.1"/>
</dbReference>
<name>A0ABW0NFC4_9BURK</name>
<dbReference type="PROSITE" id="PS51318">
    <property type="entry name" value="TAT"/>
    <property type="match status" value="1"/>
</dbReference>
<dbReference type="Pfam" id="PF08534">
    <property type="entry name" value="Redoxin"/>
    <property type="match status" value="1"/>
</dbReference>
<dbReference type="PROSITE" id="PS00194">
    <property type="entry name" value="THIOREDOXIN_1"/>
    <property type="match status" value="1"/>
</dbReference>
<organism evidence="6 7">
    <name type="scientific">Caenimonas terrae</name>
    <dbReference type="NCBI Taxonomy" id="696074"/>
    <lineage>
        <taxon>Bacteria</taxon>
        <taxon>Pseudomonadati</taxon>
        <taxon>Pseudomonadota</taxon>
        <taxon>Betaproteobacteria</taxon>
        <taxon>Burkholderiales</taxon>
        <taxon>Comamonadaceae</taxon>
        <taxon>Caenimonas</taxon>
    </lineage>
</organism>
<dbReference type="InterPro" id="IPR013766">
    <property type="entry name" value="Thioredoxin_domain"/>
</dbReference>
<dbReference type="InterPro" id="IPR006311">
    <property type="entry name" value="TAT_signal"/>
</dbReference>
<evidence type="ECO:0000259" key="5">
    <source>
        <dbReference type="PROSITE" id="PS51352"/>
    </source>
</evidence>
<protein>
    <submittedName>
        <fullName evidence="6">TlpA disulfide reductase family protein</fullName>
    </submittedName>
</protein>
<dbReference type="Proteomes" id="UP001596037">
    <property type="component" value="Unassembled WGS sequence"/>
</dbReference>
<dbReference type="PANTHER" id="PTHR42852">
    <property type="entry name" value="THIOL:DISULFIDE INTERCHANGE PROTEIN DSBE"/>
    <property type="match status" value="1"/>
</dbReference>
<sequence>MDSTAKAPPTPSGTSSRRRFLYGGVAAAAAAAGAGLAWWKYAPTQAPSNALDSFWSTSFQTPQGAALPMAAFRGKPLLINFWATWCPPCVEELPMIDAFYRQHAGNGWQVVGLALDQPSAVRSFLLRTPVTFPVGLGGLEGTELGRSLGNASGALPFSVVVSAVGGVLHRRMGRLTAGELAEWARQA</sequence>
<accession>A0ABW0NFC4</accession>
<feature type="transmembrane region" description="Helical" evidence="4">
    <location>
        <begin position="20"/>
        <end position="39"/>
    </location>
</feature>
<keyword evidence="3" id="KW-0676">Redox-active center</keyword>
<dbReference type="CDD" id="cd02966">
    <property type="entry name" value="TlpA_like_family"/>
    <property type="match status" value="1"/>
</dbReference>
<evidence type="ECO:0000256" key="2">
    <source>
        <dbReference type="ARBA" id="ARBA00022748"/>
    </source>
</evidence>
<dbReference type="EMBL" id="JBHSMF010000009">
    <property type="protein sequence ID" value="MFC5498685.1"/>
    <property type="molecule type" value="Genomic_DNA"/>
</dbReference>
<feature type="domain" description="Thioredoxin" evidence="5">
    <location>
        <begin position="40"/>
        <end position="187"/>
    </location>
</feature>
<keyword evidence="4" id="KW-0472">Membrane</keyword>
<gene>
    <name evidence="6" type="ORF">ACFPOE_14150</name>
</gene>
<evidence type="ECO:0000313" key="6">
    <source>
        <dbReference type="EMBL" id="MFC5498685.1"/>
    </source>
</evidence>
<dbReference type="InterPro" id="IPR013740">
    <property type="entry name" value="Redoxin"/>
</dbReference>
<dbReference type="PANTHER" id="PTHR42852:SF17">
    <property type="entry name" value="THIOREDOXIN-LIKE PROTEIN HI_1115"/>
    <property type="match status" value="1"/>
</dbReference>
<evidence type="ECO:0000313" key="7">
    <source>
        <dbReference type="Proteomes" id="UP001596037"/>
    </source>
</evidence>
<dbReference type="InterPro" id="IPR050553">
    <property type="entry name" value="Thioredoxin_ResA/DsbE_sf"/>
</dbReference>
<dbReference type="Gene3D" id="3.40.30.10">
    <property type="entry name" value="Glutaredoxin"/>
    <property type="match status" value="1"/>
</dbReference>
<keyword evidence="4" id="KW-1133">Transmembrane helix</keyword>
<evidence type="ECO:0000256" key="4">
    <source>
        <dbReference type="SAM" id="Phobius"/>
    </source>
</evidence>
<evidence type="ECO:0000256" key="1">
    <source>
        <dbReference type="ARBA" id="ARBA00004196"/>
    </source>
</evidence>
<evidence type="ECO:0000256" key="3">
    <source>
        <dbReference type="ARBA" id="ARBA00023284"/>
    </source>
</evidence>
<dbReference type="InterPro" id="IPR019546">
    <property type="entry name" value="TAT_signal_bac_arc"/>
</dbReference>
<keyword evidence="7" id="KW-1185">Reference proteome</keyword>